<evidence type="ECO:0000313" key="4">
    <source>
        <dbReference type="Proteomes" id="UP000603234"/>
    </source>
</evidence>
<dbReference type="InterPro" id="IPR005149">
    <property type="entry name" value="Tscrpt_reg_PadR_N"/>
</dbReference>
<feature type="domain" description="Transcription regulator PadR N-terminal" evidence="2">
    <location>
        <begin position="14"/>
        <end position="85"/>
    </location>
</feature>
<evidence type="ECO:0000259" key="2">
    <source>
        <dbReference type="Pfam" id="PF03551"/>
    </source>
</evidence>
<gene>
    <name evidence="3" type="ORF">GH808_06640</name>
</gene>
<dbReference type="InterPro" id="IPR052509">
    <property type="entry name" value="Metal_resp_DNA-bind_regulator"/>
</dbReference>
<evidence type="ECO:0000313" key="3">
    <source>
        <dbReference type="EMBL" id="MBC3804113.1"/>
    </source>
</evidence>
<keyword evidence="1" id="KW-0175">Coiled coil</keyword>
<name>A0ABR6WUD1_9FIRM</name>
<proteinExistence type="predicted"/>
<organism evidence="3 4">
    <name type="scientific">Acetobacterium fimetarium</name>
    <dbReference type="NCBI Taxonomy" id="52691"/>
    <lineage>
        <taxon>Bacteria</taxon>
        <taxon>Bacillati</taxon>
        <taxon>Bacillota</taxon>
        <taxon>Clostridia</taxon>
        <taxon>Eubacteriales</taxon>
        <taxon>Eubacteriaceae</taxon>
        <taxon>Acetobacterium</taxon>
    </lineage>
</organism>
<dbReference type="EMBL" id="WJBC01000007">
    <property type="protein sequence ID" value="MBC3804113.1"/>
    <property type="molecule type" value="Genomic_DNA"/>
</dbReference>
<accession>A0ABR6WUD1</accession>
<dbReference type="Proteomes" id="UP000603234">
    <property type="component" value="Unassembled WGS sequence"/>
</dbReference>
<dbReference type="PANTHER" id="PTHR33169">
    <property type="entry name" value="PADR-FAMILY TRANSCRIPTIONAL REGULATOR"/>
    <property type="match status" value="1"/>
</dbReference>
<dbReference type="PANTHER" id="PTHR33169:SF14">
    <property type="entry name" value="TRANSCRIPTIONAL REGULATOR RV3488"/>
    <property type="match status" value="1"/>
</dbReference>
<dbReference type="InterPro" id="IPR036390">
    <property type="entry name" value="WH_DNA-bd_sf"/>
</dbReference>
<dbReference type="RefSeq" id="WP_186841999.1">
    <property type="nucleotide sequence ID" value="NZ_WJBC01000007.1"/>
</dbReference>
<feature type="coiled-coil region" evidence="1">
    <location>
        <begin position="85"/>
        <end position="112"/>
    </location>
</feature>
<dbReference type="Gene3D" id="1.10.10.10">
    <property type="entry name" value="Winged helix-like DNA-binding domain superfamily/Winged helix DNA-binding domain"/>
    <property type="match status" value="1"/>
</dbReference>
<evidence type="ECO:0000256" key="1">
    <source>
        <dbReference type="SAM" id="Coils"/>
    </source>
</evidence>
<dbReference type="InterPro" id="IPR036388">
    <property type="entry name" value="WH-like_DNA-bd_sf"/>
</dbReference>
<reference evidence="3 4" key="1">
    <citation type="journal article" date="2020" name="mSystems">
        <title>Defining Genomic and Predicted Metabolic Features of the Acetobacterium Genus.</title>
        <authorList>
            <person name="Ross D.E."/>
            <person name="Marshall C.W."/>
            <person name="Gulliver D."/>
            <person name="May H.D."/>
            <person name="Norman R.S."/>
        </authorList>
    </citation>
    <scope>NUCLEOTIDE SEQUENCE [LARGE SCALE GENOMIC DNA]</scope>
    <source>
        <strain evidence="3 4">DSM 8238</strain>
    </source>
</reference>
<sequence>MRHAKYGRHLPAFILLFLAKDATYGSALLRQMKDEMPYNFSDGPAVYRALNELEKNDAIIAHWDTSAKGAAKKFYTITDKGMLMLSEFKTELEQRKKNMEFFLNELEKFEDRDKKH</sequence>
<dbReference type="Pfam" id="PF03551">
    <property type="entry name" value="PadR"/>
    <property type="match status" value="1"/>
</dbReference>
<comment type="caution">
    <text evidence="3">The sequence shown here is derived from an EMBL/GenBank/DDBJ whole genome shotgun (WGS) entry which is preliminary data.</text>
</comment>
<dbReference type="SUPFAM" id="SSF46785">
    <property type="entry name" value="Winged helix' DNA-binding domain"/>
    <property type="match status" value="1"/>
</dbReference>
<keyword evidence="4" id="KW-1185">Reference proteome</keyword>
<protein>
    <submittedName>
        <fullName evidence="3">PadR family transcriptional regulator</fullName>
    </submittedName>
</protein>